<sequence>MDQFCIVELKSAWRRRMRLLAAITAGVVAVALMAGAAVVATRAAAAPSKAPFSRQYGEALPSIPSWLGSYRAASAMGTTYAWCLQGGAAVPTSAGKTRSIRAAELSYAIERWSGSNFTGATKDETHAAISYLAHTYHDVSASKRKQYVSATRARIKKIAGSMWADARRYAGPYSATGKLTRNADADHLTLANVAIVARGTVQVPGIAITVTLTGPATFANGAKTITFTSESKARSFPNITITGPGTVGFKVAAGGLAATDITVWSGHDNVFGAAGSVQDMATISRVAVTSTGKLSIPSDSAVITTIASDIKRVGNSLEHVDEVSLNAPKRFAGAKVKLTAWLRYAGGSEPARRTVQSAAKIPGTPQGSVATTVTLNKNGNATWRPKVSTAILGGYYTWVISNEEALGGLLQESVTDYGIPAETKQAFMPRVATVAGQSTPDDARNVTISDDISGSGFAAGTPLVVRAQLYRHPDATEFPTDSAGIASPPAQAVAVGSPLVTNVTTNAAGSFATAVSVSVRQRAVDTPYTWVVSLDAVANQLPEGYVSNYAIPAESVVIPAFIPAQPSVSTVASGQVAKAGATIFDTFTVQRNGVDLQKYPLRVTSTLWHGIEEPVNNASIADQQGQVRRVSSKSIDPVSATADTVTLANQHPYTLPDDSSSAGGWWIYTYCYEGAGDWAPGSDVPVNDRINGYPGKCDDSVHAEETVPIPWELTITTAARPAQSEPGSIGDLIADRIEVAGGKPNSEVTVLVRVYEPVLAPPVPTDLSDATRPALAADPQAVTISLDGSGAGSAVTQGVRADRPGYYPWTEQLIDAAPGTAGIGVESRWGVAAELSFIKFEPQVTTQASHAIAREGALLSDQFEVTGMPTNETVTIRHTAWCTPSQPVESAQVPQSAREIATVTSEVTSDSEGRVPPLYSPSVTVPAGCRYVVWTETIAGGDRHQPWSSPFGRSSETTGIVSVTTSANPFAQVGTTTYDQAIVAGPAPAGSHLYFDYYAQVKGSDTANDTLLTTVGPVVVDGPGIYTSPTVDVGDAIGRGYFRERLYIPTPDGIIDTDDPPMIVGEPRVPGETTTIIDVSSRAADFAKVGKDLRDSVVVVAPTALPQGTYLRWQLWEQAGGADAARVEEGFAGDRLLATTAKVAVTRSGTFESPRIKARKEATVYWVEQLYIEGRAAPIASGDHRVASETTRVTQNPPAASTPGRPALPVTGMAQVATVLGFALILLGATFFLATRRWRH</sequence>
<feature type="transmembrane region" description="Helical" evidence="1">
    <location>
        <begin position="1212"/>
        <end position="1234"/>
    </location>
</feature>
<dbReference type="OrthoDB" id="5135018at2"/>
<proteinExistence type="predicted"/>
<comment type="caution">
    <text evidence="2">The sequence shown here is derived from an EMBL/GenBank/DDBJ whole genome shotgun (WGS) entry which is preliminary data.</text>
</comment>
<evidence type="ECO:0008006" key="4">
    <source>
        <dbReference type="Google" id="ProtNLM"/>
    </source>
</evidence>
<keyword evidence="1" id="KW-0472">Membrane</keyword>
<organism evidence="2 3">
    <name type="scientific">Rarobacter incanus</name>
    <dbReference type="NCBI Taxonomy" id="153494"/>
    <lineage>
        <taxon>Bacteria</taxon>
        <taxon>Bacillati</taxon>
        <taxon>Actinomycetota</taxon>
        <taxon>Actinomycetes</taxon>
        <taxon>Micrococcales</taxon>
        <taxon>Rarobacteraceae</taxon>
        <taxon>Rarobacter</taxon>
    </lineage>
</organism>
<dbReference type="AlphaFoldDB" id="A0A542SPQ3"/>
<keyword evidence="1" id="KW-1133">Transmembrane helix</keyword>
<evidence type="ECO:0000256" key="1">
    <source>
        <dbReference type="SAM" id="Phobius"/>
    </source>
</evidence>
<dbReference type="RefSeq" id="WP_142111880.1">
    <property type="nucleotide sequence ID" value="NZ_BAAATB010000002.1"/>
</dbReference>
<keyword evidence="3" id="KW-1185">Reference proteome</keyword>
<reference evidence="2 3" key="1">
    <citation type="submission" date="2019-06" db="EMBL/GenBank/DDBJ databases">
        <title>Sequencing the genomes of 1000 actinobacteria strains.</title>
        <authorList>
            <person name="Klenk H.-P."/>
        </authorList>
    </citation>
    <scope>NUCLEOTIDE SEQUENCE [LARGE SCALE GENOMIC DNA]</scope>
    <source>
        <strain evidence="2 3">DSM 10596</strain>
    </source>
</reference>
<evidence type="ECO:0000313" key="2">
    <source>
        <dbReference type="EMBL" id="TQK76548.1"/>
    </source>
</evidence>
<dbReference type="EMBL" id="VFNV01000001">
    <property type="protein sequence ID" value="TQK76548.1"/>
    <property type="molecule type" value="Genomic_DNA"/>
</dbReference>
<name>A0A542SPQ3_9MICO</name>
<keyword evidence="1" id="KW-0812">Transmembrane</keyword>
<dbReference type="Proteomes" id="UP000316181">
    <property type="component" value="Unassembled WGS sequence"/>
</dbReference>
<gene>
    <name evidence="2" type="ORF">FB389_1231</name>
</gene>
<accession>A0A542SPQ3</accession>
<evidence type="ECO:0000313" key="3">
    <source>
        <dbReference type="Proteomes" id="UP000316181"/>
    </source>
</evidence>
<protein>
    <recommendedName>
        <fullName evidence="4">LPXTG-motif cell wall-anchored protein</fullName>
    </recommendedName>
</protein>